<name>A0ABN4XRH4_9BACL</name>
<proteinExistence type="predicted"/>
<protein>
    <recommendedName>
        <fullName evidence="3">Transposase</fullName>
    </recommendedName>
</protein>
<reference evidence="1 2" key="1">
    <citation type="submission" date="2017-01" db="EMBL/GenBank/DDBJ databases">
        <title>Planococcus faecalis genome complete sequence.</title>
        <authorList>
            <person name="Lee P.C."/>
        </authorList>
    </citation>
    <scope>NUCLEOTIDE SEQUENCE [LARGE SCALE GENOMIC DNA]</scope>
    <source>
        <strain evidence="1 2">AJ003</strain>
    </source>
</reference>
<gene>
    <name evidence="1" type="ORF">AJGP001_13925</name>
</gene>
<dbReference type="Proteomes" id="UP000189661">
    <property type="component" value="Chromosome"/>
</dbReference>
<evidence type="ECO:0000313" key="2">
    <source>
        <dbReference type="Proteomes" id="UP000189661"/>
    </source>
</evidence>
<dbReference type="EMBL" id="CP019401">
    <property type="protein sequence ID" value="AQU80305.1"/>
    <property type="molecule type" value="Genomic_DNA"/>
</dbReference>
<evidence type="ECO:0008006" key="3">
    <source>
        <dbReference type="Google" id="ProtNLM"/>
    </source>
</evidence>
<accession>A0ABN4XRH4</accession>
<keyword evidence="2" id="KW-1185">Reference proteome</keyword>
<organism evidence="1 2">
    <name type="scientific">Planococcus faecalis</name>
    <dbReference type="NCBI Taxonomy" id="1598147"/>
    <lineage>
        <taxon>Bacteria</taxon>
        <taxon>Bacillati</taxon>
        <taxon>Bacillota</taxon>
        <taxon>Bacilli</taxon>
        <taxon>Bacillales</taxon>
        <taxon>Caryophanaceae</taxon>
        <taxon>Planococcus</taxon>
    </lineage>
</organism>
<dbReference type="RefSeq" id="WP_071153053.1">
    <property type="nucleotide sequence ID" value="NZ_CP019401.1"/>
</dbReference>
<evidence type="ECO:0000313" key="1">
    <source>
        <dbReference type="EMBL" id="AQU80305.1"/>
    </source>
</evidence>
<sequence length="61" mass="6724">MQLDNTKSESACLALTGVRQSGEAAFFAAQLEWLTSRRAGHLQLDNTKSGIGDSLFYNFEK</sequence>